<accession>A0A7W8EEB4</accession>
<dbReference type="RefSeq" id="WP_184959863.1">
    <property type="nucleotide sequence ID" value="NZ_JACHIN010000002.1"/>
</dbReference>
<sequence length="114" mass="12661">MARLASWLLLMLVGYGYRTWLAALWILAFLVLGQFVFPGAQLIPVSGTPAVQYHRLAYSLDVLMPPLVDLGQEKAFRPRPATPALYWFWGFITAGWVLTTAVIAGLTAALRRTP</sequence>
<keyword evidence="3" id="KW-1185">Reference proteome</keyword>
<reference evidence="2 3" key="1">
    <citation type="submission" date="2020-08" db="EMBL/GenBank/DDBJ databases">
        <title>Genomic Encyclopedia of Type Strains, Phase IV (KMG-IV): sequencing the most valuable type-strain genomes for metagenomic binning, comparative biology and taxonomic classification.</title>
        <authorList>
            <person name="Goeker M."/>
        </authorList>
    </citation>
    <scope>NUCLEOTIDE SEQUENCE [LARGE SCALE GENOMIC DNA]</scope>
    <source>
        <strain evidence="2 3">DSM 45385</strain>
    </source>
</reference>
<gene>
    <name evidence="2" type="ORF">HNR40_001883</name>
</gene>
<evidence type="ECO:0000313" key="2">
    <source>
        <dbReference type="EMBL" id="MBB5076419.1"/>
    </source>
</evidence>
<proteinExistence type="predicted"/>
<keyword evidence="1" id="KW-1133">Transmembrane helix</keyword>
<dbReference type="AlphaFoldDB" id="A0A7W8EEB4"/>
<keyword evidence="1" id="KW-0812">Transmembrane</keyword>
<organism evidence="2 3">
    <name type="scientific">Nonomuraea endophytica</name>
    <dbReference type="NCBI Taxonomy" id="714136"/>
    <lineage>
        <taxon>Bacteria</taxon>
        <taxon>Bacillati</taxon>
        <taxon>Actinomycetota</taxon>
        <taxon>Actinomycetes</taxon>
        <taxon>Streptosporangiales</taxon>
        <taxon>Streptosporangiaceae</taxon>
        <taxon>Nonomuraea</taxon>
    </lineage>
</organism>
<protein>
    <submittedName>
        <fullName evidence="2">Uncharacterized protein</fullName>
    </submittedName>
</protein>
<dbReference type="Proteomes" id="UP000568380">
    <property type="component" value="Unassembled WGS sequence"/>
</dbReference>
<feature type="transmembrane region" description="Helical" evidence="1">
    <location>
        <begin position="86"/>
        <end position="110"/>
    </location>
</feature>
<name>A0A7W8EEB4_9ACTN</name>
<keyword evidence="1" id="KW-0472">Membrane</keyword>
<evidence type="ECO:0000313" key="3">
    <source>
        <dbReference type="Proteomes" id="UP000568380"/>
    </source>
</evidence>
<feature type="transmembrane region" description="Helical" evidence="1">
    <location>
        <begin position="7"/>
        <end position="32"/>
    </location>
</feature>
<comment type="caution">
    <text evidence="2">The sequence shown here is derived from an EMBL/GenBank/DDBJ whole genome shotgun (WGS) entry which is preliminary data.</text>
</comment>
<evidence type="ECO:0000256" key="1">
    <source>
        <dbReference type="SAM" id="Phobius"/>
    </source>
</evidence>
<dbReference type="EMBL" id="JACHIN010000002">
    <property type="protein sequence ID" value="MBB5076419.1"/>
    <property type="molecule type" value="Genomic_DNA"/>
</dbReference>